<name>A0A422M7D9_LACPA</name>
<evidence type="ECO:0000313" key="1">
    <source>
        <dbReference type="EMBL" id="RND83706.1"/>
    </source>
</evidence>
<accession>A0A422M7D9</accession>
<comment type="caution">
    <text evidence="1">The sequence shown here is derived from an EMBL/GenBank/DDBJ whole genome shotgun (WGS) entry which is preliminary data.</text>
</comment>
<protein>
    <submittedName>
        <fullName evidence="1">Uncharacterized protein</fullName>
    </submittedName>
</protein>
<dbReference type="RefSeq" id="WP_050893775.1">
    <property type="nucleotide sequence ID" value="NZ_CP012187.1"/>
</dbReference>
<reference evidence="1 2" key="1">
    <citation type="journal article" date="2018" name="Front. Microbiol.">
        <title>Conversion of Methionine to Cysteine in Lactobacillus paracasei Depends on the Highly Mobile cysK-ctl-cysE Gene Cluster.</title>
        <authorList>
            <person name="Wuthrich D."/>
            <person name="Irmler S."/>
            <person name="Berthoud H."/>
            <person name="Guggenbuhl B."/>
            <person name="Eugster E."/>
            <person name="Bruggmann R."/>
        </authorList>
    </citation>
    <scope>NUCLEOTIDE SEQUENCE [LARGE SCALE GENOMIC DNA]</scope>
    <source>
        <strain evidence="1 2">FAM18157</strain>
    </source>
</reference>
<organism evidence="1 2">
    <name type="scientific">Lacticaseibacillus paracasei</name>
    <name type="common">Lactobacillus paracasei</name>
    <dbReference type="NCBI Taxonomy" id="1597"/>
    <lineage>
        <taxon>Bacteria</taxon>
        <taxon>Bacillati</taxon>
        <taxon>Bacillota</taxon>
        <taxon>Bacilli</taxon>
        <taxon>Lactobacillales</taxon>
        <taxon>Lactobacillaceae</taxon>
        <taxon>Lacticaseibacillus</taxon>
    </lineage>
</organism>
<dbReference type="AlphaFoldDB" id="A0A422M7D9"/>
<sequence length="96" mass="10658">MKNVSTTVNKPLDLGDSLYDLRKAKGALSALCDELDEFGISVCHFDNNHSHENATLAALEALRDFDTWKCLVFCARDIITDQITAIDLPETDEGEK</sequence>
<dbReference type="Proteomes" id="UP000284716">
    <property type="component" value="Unassembled WGS sequence"/>
</dbReference>
<evidence type="ECO:0000313" key="2">
    <source>
        <dbReference type="Proteomes" id="UP000284716"/>
    </source>
</evidence>
<gene>
    <name evidence="1" type="ORF">FAM18157_00541</name>
</gene>
<dbReference type="EMBL" id="LKFS01000026">
    <property type="protein sequence ID" value="RND83706.1"/>
    <property type="molecule type" value="Genomic_DNA"/>
</dbReference>
<proteinExistence type="predicted"/>